<gene>
    <name evidence="2" type="ORF">AVEN_150375_1</name>
</gene>
<proteinExistence type="predicted"/>
<reference evidence="2 3" key="1">
    <citation type="journal article" date="2019" name="Sci. Rep.">
        <title>Orb-weaving spider Araneus ventricosus genome elucidates the spidroin gene catalogue.</title>
        <authorList>
            <person name="Kono N."/>
            <person name="Nakamura H."/>
            <person name="Ohtoshi R."/>
            <person name="Moran D.A.P."/>
            <person name="Shinohara A."/>
            <person name="Yoshida Y."/>
            <person name="Fujiwara M."/>
            <person name="Mori M."/>
            <person name="Tomita M."/>
            <person name="Arakawa K."/>
        </authorList>
    </citation>
    <scope>NUCLEOTIDE SEQUENCE [LARGE SCALE GENOMIC DNA]</scope>
</reference>
<accession>A0A4Y2CQ24</accession>
<keyword evidence="3" id="KW-1185">Reference proteome</keyword>
<protein>
    <submittedName>
        <fullName evidence="2">Uncharacterized protein</fullName>
    </submittedName>
</protein>
<feature type="compositionally biased region" description="Basic and acidic residues" evidence="1">
    <location>
        <begin position="111"/>
        <end position="127"/>
    </location>
</feature>
<comment type="caution">
    <text evidence="2">The sequence shown here is derived from an EMBL/GenBank/DDBJ whole genome shotgun (WGS) entry which is preliminary data.</text>
</comment>
<evidence type="ECO:0000256" key="1">
    <source>
        <dbReference type="SAM" id="MobiDB-lite"/>
    </source>
</evidence>
<evidence type="ECO:0000313" key="2">
    <source>
        <dbReference type="EMBL" id="GBM06542.1"/>
    </source>
</evidence>
<name>A0A4Y2CQ24_ARAVE</name>
<dbReference type="EMBL" id="BGPR01000230">
    <property type="protein sequence ID" value="GBM06542.1"/>
    <property type="molecule type" value="Genomic_DNA"/>
</dbReference>
<dbReference type="AlphaFoldDB" id="A0A4Y2CQ24"/>
<dbReference type="Proteomes" id="UP000499080">
    <property type="component" value="Unassembled WGS sequence"/>
</dbReference>
<feature type="region of interest" description="Disordered" evidence="1">
    <location>
        <begin position="109"/>
        <end position="135"/>
    </location>
</feature>
<evidence type="ECO:0000313" key="3">
    <source>
        <dbReference type="Proteomes" id="UP000499080"/>
    </source>
</evidence>
<sequence>MKLLFPFINRKKKKEHFILPDIFISFFHDIKLRGDPPHKYNPTRIIVPIHLLNPPKQPISINKLLLCLVEKRATQILFLAIEFGALQSSDSSNPANVDLPTLSISSPVVVHGEKQERRSSREREEKRNKRASSNPLHLLAKNKDLPWATPTPNDFFSKSPNRWIRGHPAVW</sequence>
<organism evidence="2 3">
    <name type="scientific">Araneus ventricosus</name>
    <name type="common">Orbweaver spider</name>
    <name type="synonym">Epeira ventricosa</name>
    <dbReference type="NCBI Taxonomy" id="182803"/>
    <lineage>
        <taxon>Eukaryota</taxon>
        <taxon>Metazoa</taxon>
        <taxon>Ecdysozoa</taxon>
        <taxon>Arthropoda</taxon>
        <taxon>Chelicerata</taxon>
        <taxon>Arachnida</taxon>
        <taxon>Araneae</taxon>
        <taxon>Araneomorphae</taxon>
        <taxon>Entelegynae</taxon>
        <taxon>Araneoidea</taxon>
        <taxon>Araneidae</taxon>
        <taxon>Araneus</taxon>
    </lineage>
</organism>